<name>A0A0E9R5N6_ANGAN</name>
<proteinExistence type="predicted"/>
<organism evidence="1">
    <name type="scientific">Anguilla anguilla</name>
    <name type="common">European freshwater eel</name>
    <name type="synonym">Muraena anguilla</name>
    <dbReference type="NCBI Taxonomy" id="7936"/>
    <lineage>
        <taxon>Eukaryota</taxon>
        <taxon>Metazoa</taxon>
        <taxon>Chordata</taxon>
        <taxon>Craniata</taxon>
        <taxon>Vertebrata</taxon>
        <taxon>Euteleostomi</taxon>
        <taxon>Actinopterygii</taxon>
        <taxon>Neopterygii</taxon>
        <taxon>Teleostei</taxon>
        <taxon>Anguilliformes</taxon>
        <taxon>Anguillidae</taxon>
        <taxon>Anguilla</taxon>
    </lineage>
</organism>
<protein>
    <submittedName>
        <fullName evidence="1">Uncharacterized protein</fullName>
    </submittedName>
</protein>
<reference evidence="1" key="1">
    <citation type="submission" date="2014-11" db="EMBL/GenBank/DDBJ databases">
        <authorList>
            <person name="Amaro Gonzalez C."/>
        </authorList>
    </citation>
    <scope>NUCLEOTIDE SEQUENCE</scope>
</reference>
<dbReference type="EMBL" id="GBXM01084909">
    <property type="protein sequence ID" value="JAH23668.1"/>
    <property type="molecule type" value="Transcribed_RNA"/>
</dbReference>
<evidence type="ECO:0000313" key="1">
    <source>
        <dbReference type="EMBL" id="JAH23668.1"/>
    </source>
</evidence>
<sequence>MGASWTDLCGDCPREGARGGLRNVTARDACSRARGVLPLSCFSGSTGYVRTRSPRSLASTPQV</sequence>
<reference evidence="1" key="2">
    <citation type="journal article" date="2015" name="Fish Shellfish Immunol.">
        <title>Early steps in the European eel (Anguilla anguilla)-Vibrio vulnificus interaction in the gills: Role of the RtxA13 toxin.</title>
        <authorList>
            <person name="Callol A."/>
            <person name="Pajuelo D."/>
            <person name="Ebbesson L."/>
            <person name="Teles M."/>
            <person name="MacKenzie S."/>
            <person name="Amaro C."/>
        </authorList>
    </citation>
    <scope>NUCLEOTIDE SEQUENCE</scope>
</reference>
<accession>A0A0E9R5N6</accession>
<dbReference type="AlphaFoldDB" id="A0A0E9R5N6"/>